<dbReference type="EMBL" id="JARAOO010000005">
    <property type="protein sequence ID" value="KAJ7967465.1"/>
    <property type="molecule type" value="Genomic_DNA"/>
</dbReference>
<dbReference type="KEGG" id="qsa:O6P43_011723"/>
<gene>
    <name evidence="1" type="ORF">O6P43_011723</name>
</gene>
<dbReference type="AlphaFoldDB" id="A0AAD7M2E1"/>
<proteinExistence type="predicted"/>
<dbReference type="Gene3D" id="3.90.226.10">
    <property type="entry name" value="2-enoyl-CoA Hydratase, Chain A, domain 1"/>
    <property type="match status" value="1"/>
</dbReference>
<dbReference type="InterPro" id="IPR029045">
    <property type="entry name" value="ClpP/crotonase-like_dom_sf"/>
</dbReference>
<reference evidence="1" key="1">
    <citation type="journal article" date="2023" name="Science">
        <title>Elucidation of the pathway for biosynthesis of saponin adjuvants from the soapbark tree.</title>
        <authorList>
            <person name="Reed J."/>
            <person name="Orme A."/>
            <person name="El-Demerdash A."/>
            <person name="Owen C."/>
            <person name="Martin L.B.B."/>
            <person name="Misra R.C."/>
            <person name="Kikuchi S."/>
            <person name="Rejzek M."/>
            <person name="Martin A.C."/>
            <person name="Harkess A."/>
            <person name="Leebens-Mack J."/>
            <person name="Louveau T."/>
            <person name="Stephenson M.J."/>
            <person name="Osbourn A."/>
        </authorList>
    </citation>
    <scope>NUCLEOTIDE SEQUENCE</scope>
    <source>
        <strain evidence="1">S10</strain>
    </source>
</reference>
<keyword evidence="2" id="KW-1185">Reference proteome</keyword>
<protein>
    <submittedName>
        <fullName evidence="1">Methylcrotonoyl-CoA carboxylase beta chain, mitochondrial</fullName>
    </submittedName>
</protein>
<name>A0AAD7M2E1_QUISA</name>
<evidence type="ECO:0000313" key="1">
    <source>
        <dbReference type="EMBL" id="KAJ7967465.1"/>
    </source>
</evidence>
<dbReference type="SUPFAM" id="SSF52096">
    <property type="entry name" value="ClpP/crotonase"/>
    <property type="match status" value="1"/>
</dbReference>
<accession>A0AAD7M2E1</accession>
<evidence type="ECO:0000313" key="2">
    <source>
        <dbReference type="Proteomes" id="UP001163823"/>
    </source>
</evidence>
<comment type="caution">
    <text evidence="1">The sequence shown here is derived from an EMBL/GenBank/DDBJ whole genome shotgun (WGS) entry which is preliminary data.</text>
</comment>
<sequence length="166" mass="18976">MNLQWNRGNDGVSARCQLCIGNDNPFDLVLSRYGLTACDILTRKFSAKRERRFGFWREEQLQFLRTCIGVHGEETQFNFFAEGIFAWESFPTASTATPRPLFAIPQPWRVLGGGGAEAVKRNMSRNKLLPRERIDQLIDPGSSFLELSQDMNYMKKSCHLLGLLLE</sequence>
<dbReference type="Proteomes" id="UP001163823">
    <property type="component" value="Chromosome 5"/>
</dbReference>
<organism evidence="1 2">
    <name type="scientific">Quillaja saponaria</name>
    <name type="common">Soap bark tree</name>
    <dbReference type="NCBI Taxonomy" id="32244"/>
    <lineage>
        <taxon>Eukaryota</taxon>
        <taxon>Viridiplantae</taxon>
        <taxon>Streptophyta</taxon>
        <taxon>Embryophyta</taxon>
        <taxon>Tracheophyta</taxon>
        <taxon>Spermatophyta</taxon>
        <taxon>Magnoliopsida</taxon>
        <taxon>eudicotyledons</taxon>
        <taxon>Gunneridae</taxon>
        <taxon>Pentapetalae</taxon>
        <taxon>rosids</taxon>
        <taxon>fabids</taxon>
        <taxon>Fabales</taxon>
        <taxon>Quillajaceae</taxon>
        <taxon>Quillaja</taxon>
    </lineage>
</organism>